<keyword evidence="1" id="KW-1133">Transmembrane helix</keyword>
<proteinExistence type="predicted"/>
<feature type="transmembrane region" description="Helical" evidence="1">
    <location>
        <begin position="194"/>
        <end position="215"/>
    </location>
</feature>
<dbReference type="RefSeq" id="WP_212823578.1">
    <property type="nucleotide sequence ID" value="NZ_AP023359.1"/>
</dbReference>
<feature type="transmembrane region" description="Helical" evidence="1">
    <location>
        <begin position="50"/>
        <end position="67"/>
    </location>
</feature>
<dbReference type="Proteomes" id="UP000680866">
    <property type="component" value="Chromosome"/>
</dbReference>
<feature type="transmembrane region" description="Helical" evidence="1">
    <location>
        <begin position="222"/>
        <end position="240"/>
    </location>
</feature>
<accession>A0A810MU77</accession>
<organism evidence="2 3">
    <name type="scientific">Polymorphospora rubra</name>
    <dbReference type="NCBI Taxonomy" id="338584"/>
    <lineage>
        <taxon>Bacteria</taxon>
        <taxon>Bacillati</taxon>
        <taxon>Actinomycetota</taxon>
        <taxon>Actinomycetes</taxon>
        <taxon>Micromonosporales</taxon>
        <taxon>Micromonosporaceae</taxon>
        <taxon>Polymorphospora</taxon>
    </lineage>
</organism>
<reference evidence="2" key="1">
    <citation type="submission" date="2020-08" db="EMBL/GenBank/DDBJ databases">
        <title>Whole genome shotgun sequence of Polymorphospora rubra NBRC 101157.</title>
        <authorList>
            <person name="Komaki H."/>
            <person name="Tamura T."/>
        </authorList>
    </citation>
    <scope>NUCLEOTIDE SEQUENCE</scope>
    <source>
        <strain evidence="2">NBRC 101157</strain>
    </source>
</reference>
<feature type="transmembrane region" description="Helical" evidence="1">
    <location>
        <begin position="88"/>
        <end position="114"/>
    </location>
</feature>
<name>A0A810MU77_9ACTN</name>
<evidence type="ECO:0000313" key="3">
    <source>
        <dbReference type="Proteomes" id="UP000680866"/>
    </source>
</evidence>
<gene>
    <name evidence="2" type="ORF">Prubr_17870</name>
</gene>
<dbReference type="AlphaFoldDB" id="A0A810MU77"/>
<sequence length="421" mass="44942">MRRQLRVELLRGTAPAAALVMFGANIWMLAVHQDDWAGRWAGLASWVRQSMLILVALMVAAGAWQAGRERRRQIGDLLASTPRPAWQPMLVGWLAVSLAGTAGLLVALAGAAVLVGRLATYAGGDWWWTLAVGVLALWTASALGVVVGRLVPLRVAAPIAGLAAYLGLAVATYAPPGTATWLSPVHPGWGVERLVPAGTHLRQATWFVALAALLLAVAARRIWVALLCGALAAASVVPIVTGPPSRHLPADPAAVEPMCTVEGPQVCVARINAYLLDDLAAVMQPVLRRVDGIPGAPSRAADEATAPPGHSTVDDDGTIWFSLLGQSKALGGLERLDWLRASADSFLARWVECEGDHHDQRVFHANMLARSWLHEEPPHGRVPIDRLLALPLPQQRAWLADYLAAGRACDTTRLIELARVP</sequence>
<protein>
    <submittedName>
        <fullName evidence="2">Uncharacterized protein</fullName>
    </submittedName>
</protein>
<dbReference type="KEGG" id="pry:Prubr_17870"/>
<evidence type="ECO:0000256" key="1">
    <source>
        <dbReference type="SAM" id="Phobius"/>
    </source>
</evidence>
<evidence type="ECO:0000313" key="2">
    <source>
        <dbReference type="EMBL" id="BCJ64766.1"/>
    </source>
</evidence>
<feature type="transmembrane region" description="Helical" evidence="1">
    <location>
        <begin position="12"/>
        <end position="30"/>
    </location>
</feature>
<feature type="transmembrane region" description="Helical" evidence="1">
    <location>
        <begin position="155"/>
        <end position="174"/>
    </location>
</feature>
<dbReference type="EMBL" id="AP023359">
    <property type="protein sequence ID" value="BCJ64766.1"/>
    <property type="molecule type" value="Genomic_DNA"/>
</dbReference>
<feature type="transmembrane region" description="Helical" evidence="1">
    <location>
        <begin position="126"/>
        <end position="148"/>
    </location>
</feature>
<keyword evidence="1" id="KW-0812">Transmembrane</keyword>
<keyword evidence="3" id="KW-1185">Reference proteome</keyword>
<keyword evidence="1" id="KW-0472">Membrane</keyword>